<dbReference type="CDD" id="cd04301">
    <property type="entry name" value="NAT_SF"/>
    <property type="match status" value="1"/>
</dbReference>
<dbReference type="EC" id="2.3.-.-" evidence="4"/>
<evidence type="ECO:0000256" key="2">
    <source>
        <dbReference type="ARBA" id="ARBA00023315"/>
    </source>
</evidence>
<dbReference type="Pfam" id="PF13673">
    <property type="entry name" value="Acetyltransf_10"/>
    <property type="match status" value="1"/>
</dbReference>
<name>A0ABW1VZ71_9GAMM</name>
<keyword evidence="5" id="KW-1185">Reference proteome</keyword>
<evidence type="ECO:0000259" key="3">
    <source>
        <dbReference type="PROSITE" id="PS51186"/>
    </source>
</evidence>
<dbReference type="SUPFAM" id="SSF55729">
    <property type="entry name" value="Acyl-CoA N-acyltransferases (Nat)"/>
    <property type="match status" value="1"/>
</dbReference>
<dbReference type="InterPro" id="IPR016181">
    <property type="entry name" value="Acyl_CoA_acyltransferase"/>
</dbReference>
<gene>
    <name evidence="4" type="ORF">ACFP9W_11145</name>
</gene>
<comment type="caution">
    <text evidence="4">The sequence shown here is derived from an EMBL/GenBank/DDBJ whole genome shotgun (WGS) entry which is preliminary data.</text>
</comment>
<protein>
    <submittedName>
        <fullName evidence="4">GNAT family N-acetyltransferase</fullName>
        <ecNumber evidence="4">2.3.-.-</ecNumber>
    </submittedName>
</protein>
<dbReference type="PROSITE" id="PS51186">
    <property type="entry name" value="GNAT"/>
    <property type="match status" value="1"/>
</dbReference>
<dbReference type="GO" id="GO:0016746">
    <property type="term" value="F:acyltransferase activity"/>
    <property type="evidence" value="ECO:0007669"/>
    <property type="project" value="UniProtKB-KW"/>
</dbReference>
<reference evidence="5" key="1">
    <citation type="journal article" date="2019" name="Int. J. Syst. Evol. Microbiol.">
        <title>The Global Catalogue of Microorganisms (GCM) 10K type strain sequencing project: providing services to taxonomists for standard genome sequencing and annotation.</title>
        <authorList>
            <consortium name="The Broad Institute Genomics Platform"/>
            <consortium name="The Broad Institute Genome Sequencing Center for Infectious Disease"/>
            <person name="Wu L."/>
            <person name="Ma J."/>
        </authorList>
    </citation>
    <scope>NUCLEOTIDE SEQUENCE [LARGE SCALE GENOMIC DNA]</scope>
    <source>
        <strain evidence="5">CGMCC 1.18518</strain>
    </source>
</reference>
<dbReference type="PANTHER" id="PTHR43877:SF2">
    <property type="entry name" value="AMINOALKYLPHOSPHONATE N-ACETYLTRANSFERASE-RELATED"/>
    <property type="match status" value="1"/>
</dbReference>
<proteinExistence type="predicted"/>
<dbReference type="Gene3D" id="3.40.630.30">
    <property type="match status" value="1"/>
</dbReference>
<dbReference type="RefSeq" id="WP_385951213.1">
    <property type="nucleotide sequence ID" value="NZ_JBHSUB010000011.1"/>
</dbReference>
<dbReference type="PANTHER" id="PTHR43877">
    <property type="entry name" value="AMINOALKYLPHOSPHONATE N-ACETYLTRANSFERASE-RELATED-RELATED"/>
    <property type="match status" value="1"/>
</dbReference>
<accession>A0ABW1VZ71</accession>
<dbReference type="EMBL" id="JBHSUB010000011">
    <property type="protein sequence ID" value="MFC6378626.1"/>
    <property type="molecule type" value="Genomic_DNA"/>
</dbReference>
<keyword evidence="1 4" id="KW-0808">Transferase</keyword>
<dbReference type="Proteomes" id="UP001596230">
    <property type="component" value="Unassembled WGS sequence"/>
</dbReference>
<evidence type="ECO:0000313" key="4">
    <source>
        <dbReference type="EMBL" id="MFC6378626.1"/>
    </source>
</evidence>
<keyword evidence="2 4" id="KW-0012">Acyltransferase</keyword>
<evidence type="ECO:0000313" key="5">
    <source>
        <dbReference type="Proteomes" id="UP001596230"/>
    </source>
</evidence>
<feature type="domain" description="N-acetyltransferase" evidence="3">
    <location>
        <begin position="1"/>
        <end position="155"/>
    </location>
</feature>
<dbReference type="InterPro" id="IPR050832">
    <property type="entry name" value="Bact_Acetyltransf"/>
</dbReference>
<evidence type="ECO:0000256" key="1">
    <source>
        <dbReference type="ARBA" id="ARBA00022679"/>
    </source>
</evidence>
<dbReference type="InterPro" id="IPR000182">
    <property type="entry name" value="GNAT_dom"/>
</dbReference>
<organism evidence="4 5">
    <name type="scientific">Tatumella terrea</name>
    <dbReference type="NCBI Taxonomy" id="419007"/>
    <lineage>
        <taxon>Bacteria</taxon>
        <taxon>Pseudomonadati</taxon>
        <taxon>Pseudomonadota</taxon>
        <taxon>Gammaproteobacteria</taxon>
        <taxon>Enterobacterales</taxon>
        <taxon>Erwiniaceae</taxon>
        <taxon>Tatumella</taxon>
    </lineage>
</organism>
<sequence length="158" mass="17575">MKIRRALAEEAEACWNIRNLAIREGCKTAYSAAVINAWTPDVMPEDYRKEITQNPFFVAEDPRNGLVATGYLDLAAGSVEAIFTLPDYFGKGCASKIIEAIKSEAEQRGLKRLTLSSTPNAQSFYQQHGFLLIGEDNHFSGLAQADLRCMHMFIDLVV</sequence>